<dbReference type="GeneID" id="30968582"/>
<dbReference type="InParanoid" id="A0A1D2VFR7"/>
<dbReference type="AlphaFoldDB" id="A0A1D2VFR7"/>
<feature type="chain" id="PRO_5008910437" evidence="1">
    <location>
        <begin position="25"/>
        <end position="276"/>
    </location>
</feature>
<sequence length="276" mass="32857">MKTNYCLILLICLVVNLSIGFCLGLSDQDNFFANEITENSFTYIIPEHERITKRSLNFNKNHGGNRNNNIIYYYTPISITFLERNYSIRYSDCFFNKKNKHIIRNFNKGENNFFLQINTNHSLDISNINNLKWRFNINQKKYLINPSYKFKIPSLNQLSNNNYYKIDPFRGLTFYLNGLKYLLVSLNITTNLDSNSSYQKTLLVLNQLDSNINNNLILLNNKRDFNRYCKNYKVDDNNNSFDDEYNIEYSSNYNNPVDILYNINEFKFHDIMISYN</sequence>
<organism evidence="2 3">
    <name type="scientific">Ascoidea rubescens DSM 1968</name>
    <dbReference type="NCBI Taxonomy" id="1344418"/>
    <lineage>
        <taxon>Eukaryota</taxon>
        <taxon>Fungi</taxon>
        <taxon>Dikarya</taxon>
        <taxon>Ascomycota</taxon>
        <taxon>Saccharomycotina</taxon>
        <taxon>Saccharomycetes</taxon>
        <taxon>Ascoideaceae</taxon>
        <taxon>Ascoidea</taxon>
    </lineage>
</organism>
<feature type="signal peptide" evidence="1">
    <location>
        <begin position="1"/>
        <end position="24"/>
    </location>
</feature>
<evidence type="ECO:0000313" key="3">
    <source>
        <dbReference type="Proteomes" id="UP000095038"/>
    </source>
</evidence>
<keyword evidence="1" id="KW-0732">Signal</keyword>
<keyword evidence="3" id="KW-1185">Reference proteome</keyword>
<gene>
    <name evidence="2" type="ORF">ASCRUDRAFT_8714</name>
</gene>
<dbReference type="EMBL" id="KV454482">
    <property type="protein sequence ID" value="ODV60501.1"/>
    <property type="molecule type" value="Genomic_DNA"/>
</dbReference>
<protein>
    <submittedName>
        <fullName evidence="2">Uncharacterized protein</fullName>
    </submittedName>
</protein>
<dbReference type="Proteomes" id="UP000095038">
    <property type="component" value="Unassembled WGS sequence"/>
</dbReference>
<evidence type="ECO:0000256" key="1">
    <source>
        <dbReference type="SAM" id="SignalP"/>
    </source>
</evidence>
<dbReference type="RefSeq" id="XP_020046808.1">
    <property type="nucleotide sequence ID" value="XM_020194946.1"/>
</dbReference>
<reference evidence="3" key="1">
    <citation type="submission" date="2016-05" db="EMBL/GenBank/DDBJ databases">
        <title>Comparative genomics of biotechnologically important yeasts.</title>
        <authorList>
            <consortium name="DOE Joint Genome Institute"/>
            <person name="Riley R."/>
            <person name="Haridas S."/>
            <person name="Wolfe K.H."/>
            <person name="Lopes M.R."/>
            <person name="Hittinger C.T."/>
            <person name="Goker M."/>
            <person name="Salamov A."/>
            <person name="Wisecaver J."/>
            <person name="Long T.M."/>
            <person name="Aerts A.L."/>
            <person name="Barry K."/>
            <person name="Choi C."/>
            <person name="Clum A."/>
            <person name="Coughlan A.Y."/>
            <person name="Deshpande S."/>
            <person name="Douglass A.P."/>
            <person name="Hanson S.J."/>
            <person name="Klenk H.-P."/>
            <person name="Labutti K."/>
            <person name="Lapidus A."/>
            <person name="Lindquist E."/>
            <person name="Lipzen A."/>
            <person name="Meier-Kolthoff J.P."/>
            <person name="Ohm R.A."/>
            <person name="Otillar R.P."/>
            <person name="Pangilinan J."/>
            <person name="Peng Y."/>
            <person name="Rokas A."/>
            <person name="Rosa C.A."/>
            <person name="Scheuner C."/>
            <person name="Sibirny A.A."/>
            <person name="Slot J.C."/>
            <person name="Stielow J.B."/>
            <person name="Sun H."/>
            <person name="Kurtzman C.P."/>
            <person name="Blackwell M."/>
            <person name="Grigoriev I.V."/>
            <person name="Jeffries T.W."/>
        </authorList>
    </citation>
    <scope>NUCLEOTIDE SEQUENCE [LARGE SCALE GENOMIC DNA]</scope>
    <source>
        <strain evidence="3">DSM 1968</strain>
    </source>
</reference>
<proteinExistence type="predicted"/>
<name>A0A1D2VFR7_9ASCO</name>
<accession>A0A1D2VFR7</accession>
<evidence type="ECO:0000313" key="2">
    <source>
        <dbReference type="EMBL" id="ODV60501.1"/>
    </source>
</evidence>